<dbReference type="AlphaFoldDB" id="A0A6L9EBC8"/>
<feature type="signal peptide" evidence="3">
    <location>
        <begin position="1"/>
        <end position="22"/>
    </location>
</feature>
<evidence type="ECO:0000313" key="4">
    <source>
        <dbReference type="EMBL" id="NAS11943.1"/>
    </source>
</evidence>
<evidence type="ECO:0000313" key="5">
    <source>
        <dbReference type="Proteomes" id="UP000475249"/>
    </source>
</evidence>
<keyword evidence="2" id="KW-0408">Iron</keyword>
<name>A0A6L9EBC8_9FLAO</name>
<proteinExistence type="predicted"/>
<keyword evidence="3" id="KW-0732">Signal</keyword>
<dbReference type="SUPFAM" id="SSF117281">
    <property type="entry name" value="Kelch motif"/>
    <property type="match status" value="2"/>
</dbReference>
<organism evidence="4 5">
    <name type="scientific">Poritiphilus flavus</name>
    <dbReference type="NCBI Taxonomy" id="2697053"/>
    <lineage>
        <taxon>Bacteria</taxon>
        <taxon>Pseudomonadati</taxon>
        <taxon>Bacteroidota</taxon>
        <taxon>Flavobacteriia</taxon>
        <taxon>Flavobacteriales</taxon>
        <taxon>Flavobacteriaceae</taxon>
        <taxon>Poritiphilus</taxon>
    </lineage>
</organism>
<dbReference type="PANTHER" id="PTHR47435:SF4">
    <property type="entry name" value="KELCH REPEAT PROTEIN (AFU_ORTHOLOGUE AFUA_5G12780)"/>
    <property type="match status" value="1"/>
</dbReference>
<dbReference type="PANTHER" id="PTHR47435">
    <property type="entry name" value="KELCH REPEAT PROTEIN (AFU_ORTHOLOGUE AFUA_5G12780)"/>
    <property type="match status" value="1"/>
</dbReference>
<evidence type="ECO:0000256" key="2">
    <source>
        <dbReference type="ARBA" id="ARBA00023004"/>
    </source>
</evidence>
<gene>
    <name evidence="4" type="ORF">GTQ38_08025</name>
</gene>
<sequence>MIKQKKALINPLLKLAFLSVLAMLWNSCSSDDDGDDEIGNWVDRSIFDGTPRSGAFAFTIGNKGYMGTGYDGDDRLTDVWSYDMEGNFWSQLASFPGTPRSSAVAFTINGNGYVGLGYDGDDELGDFYRFNVGSNSWDSIAPFGGSARRGSVAFNSDTNGYVGTGFDGDNDRKDFWRYNPSTDSWTELVGFGGNKRRDATTFTIGNIVYLGTGETNGQNQTDFWAFDLDSESWTPLLDLDDDDDYNIIRSNAVGFSMEGKGYFATGDTGFGGTSVDVWEYDPSTDLWDQKTSYEGTSREGAVAFYTSSRAFIALGRSGTLYLDDNHEFFPNEEEDEDD</sequence>
<dbReference type="Proteomes" id="UP000475249">
    <property type="component" value="Unassembled WGS sequence"/>
</dbReference>
<dbReference type="EMBL" id="WXYO01000003">
    <property type="protein sequence ID" value="NAS11943.1"/>
    <property type="molecule type" value="Genomic_DNA"/>
</dbReference>
<dbReference type="Gene3D" id="2.120.10.80">
    <property type="entry name" value="Kelch-type beta propeller"/>
    <property type="match status" value="2"/>
</dbReference>
<dbReference type="RefSeq" id="WP_161434977.1">
    <property type="nucleotide sequence ID" value="NZ_WXYO01000003.1"/>
</dbReference>
<dbReference type="InterPro" id="IPR015915">
    <property type="entry name" value="Kelch-typ_b-propeller"/>
</dbReference>
<evidence type="ECO:0000256" key="1">
    <source>
        <dbReference type="ARBA" id="ARBA00022737"/>
    </source>
</evidence>
<accession>A0A6L9EBC8</accession>
<keyword evidence="5" id="KW-1185">Reference proteome</keyword>
<protein>
    <submittedName>
        <fullName evidence="4">Galactose oxidase</fullName>
    </submittedName>
</protein>
<comment type="caution">
    <text evidence="4">The sequence shown here is derived from an EMBL/GenBank/DDBJ whole genome shotgun (WGS) entry which is preliminary data.</text>
</comment>
<feature type="chain" id="PRO_5026683865" evidence="3">
    <location>
        <begin position="23"/>
        <end position="338"/>
    </location>
</feature>
<evidence type="ECO:0000256" key="3">
    <source>
        <dbReference type="SAM" id="SignalP"/>
    </source>
</evidence>
<reference evidence="4 5" key="1">
    <citation type="submission" date="2020-01" db="EMBL/GenBank/DDBJ databases">
        <title>Bacteria diversity of Porities sp.</title>
        <authorList>
            <person name="Wang G."/>
        </authorList>
    </citation>
    <scope>NUCLEOTIDE SEQUENCE [LARGE SCALE GENOMIC DNA]</scope>
    <source>
        <strain evidence="4 5">R33</strain>
    </source>
</reference>
<keyword evidence="1" id="KW-0677">Repeat</keyword>